<feature type="compositionally biased region" description="Pro residues" evidence="1">
    <location>
        <begin position="53"/>
        <end position="65"/>
    </location>
</feature>
<keyword evidence="3" id="KW-1185">Reference proteome</keyword>
<dbReference type="EMBL" id="MSFO01000002">
    <property type="protein sequence ID" value="PLB53124.1"/>
    <property type="molecule type" value="Genomic_DNA"/>
</dbReference>
<sequence>MPGGLFYFPSGLFNFDHPFLLTSLAHSLSCAPGRFVGSHTWLIFRLFPHRNPPPTPSCSHPPPSAPSRRGRGRHSQAPRISQNPPGRGYVIGWTPPETDQFHTLQHKSSICWVNRTCSSVSSFSERSDQSNLPRLQSVSPALSLFL</sequence>
<organism evidence="2 3">
    <name type="scientific">Aspergillus steynii IBT 23096</name>
    <dbReference type="NCBI Taxonomy" id="1392250"/>
    <lineage>
        <taxon>Eukaryota</taxon>
        <taxon>Fungi</taxon>
        <taxon>Dikarya</taxon>
        <taxon>Ascomycota</taxon>
        <taxon>Pezizomycotina</taxon>
        <taxon>Eurotiomycetes</taxon>
        <taxon>Eurotiomycetidae</taxon>
        <taxon>Eurotiales</taxon>
        <taxon>Aspergillaceae</taxon>
        <taxon>Aspergillus</taxon>
        <taxon>Aspergillus subgen. Circumdati</taxon>
    </lineage>
</organism>
<feature type="region of interest" description="Disordered" evidence="1">
    <location>
        <begin position="53"/>
        <end position="89"/>
    </location>
</feature>
<evidence type="ECO:0000313" key="2">
    <source>
        <dbReference type="EMBL" id="PLB53124.1"/>
    </source>
</evidence>
<dbReference type="AlphaFoldDB" id="A0A2I2GJS4"/>
<reference evidence="2 3" key="1">
    <citation type="submission" date="2016-12" db="EMBL/GenBank/DDBJ databases">
        <title>The genomes of Aspergillus section Nigri reveals drivers in fungal speciation.</title>
        <authorList>
            <consortium name="DOE Joint Genome Institute"/>
            <person name="Vesth T.C."/>
            <person name="Nybo J."/>
            <person name="Theobald S."/>
            <person name="Brandl J."/>
            <person name="Frisvad J.C."/>
            <person name="Nielsen K.F."/>
            <person name="Lyhne E.K."/>
            <person name="Kogle M.E."/>
            <person name="Kuo A."/>
            <person name="Riley R."/>
            <person name="Clum A."/>
            <person name="Nolan M."/>
            <person name="Lipzen A."/>
            <person name="Salamov A."/>
            <person name="Henrissat B."/>
            <person name="Wiebenga A."/>
            <person name="De Vries R.P."/>
            <person name="Grigoriev I.V."/>
            <person name="Mortensen U.H."/>
            <person name="Andersen M.R."/>
            <person name="Baker S.E."/>
        </authorList>
    </citation>
    <scope>NUCLEOTIDE SEQUENCE [LARGE SCALE GENOMIC DNA]</scope>
    <source>
        <strain evidence="2 3">IBT 23096</strain>
    </source>
</reference>
<accession>A0A2I2GJS4</accession>
<proteinExistence type="predicted"/>
<evidence type="ECO:0000256" key="1">
    <source>
        <dbReference type="SAM" id="MobiDB-lite"/>
    </source>
</evidence>
<dbReference type="RefSeq" id="XP_024708426.1">
    <property type="nucleotide sequence ID" value="XM_024842375.1"/>
</dbReference>
<dbReference type="GeneID" id="36550070"/>
<dbReference type="VEuPathDB" id="FungiDB:P170DRAFT_123759"/>
<protein>
    <submittedName>
        <fullName evidence="2">Uncharacterized protein</fullName>
    </submittedName>
</protein>
<dbReference type="Proteomes" id="UP000234275">
    <property type="component" value="Unassembled WGS sequence"/>
</dbReference>
<comment type="caution">
    <text evidence="2">The sequence shown here is derived from an EMBL/GenBank/DDBJ whole genome shotgun (WGS) entry which is preliminary data.</text>
</comment>
<name>A0A2I2GJS4_9EURO</name>
<gene>
    <name evidence="2" type="ORF">P170DRAFT_123759</name>
</gene>
<evidence type="ECO:0000313" key="3">
    <source>
        <dbReference type="Proteomes" id="UP000234275"/>
    </source>
</evidence>